<dbReference type="AlphaFoldDB" id="A0A6G0WCR6"/>
<comment type="caution">
    <text evidence="2">The sequence shown here is derived from an EMBL/GenBank/DDBJ whole genome shotgun (WGS) entry which is preliminary data.</text>
</comment>
<dbReference type="OrthoDB" id="6746758at2759"/>
<feature type="compositionally biased region" description="Polar residues" evidence="1">
    <location>
        <begin position="1"/>
        <end position="12"/>
    </location>
</feature>
<name>A0A6G0WCR6_APHCR</name>
<organism evidence="2 3">
    <name type="scientific">Aphis craccivora</name>
    <name type="common">Cowpea aphid</name>
    <dbReference type="NCBI Taxonomy" id="307492"/>
    <lineage>
        <taxon>Eukaryota</taxon>
        <taxon>Metazoa</taxon>
        <taxon>Ecdysozoa</taxon>
        <taxon>Arthropoda</taxon>
        <taxon>Hexapoda</taxon>
        <taxon>Insecta</taxon>
        <taxon>Pterygota</taxon>
        <taxon>Neoptera</taxon>
        <taxon>Paraneoptera</taxon>
        <taxon>Hemiptera</taxon>
        <taxon>Sternorrhyncha</taxon>
        <taxon>Aphidomorpha</taxon>
        <taxon>Aphidoidea</taxon>
        <taxon>Aphididae</taxon>
        <taxon>Aphidini</taxon>
        <taxon>Aphis</taxon>
        <taxon>Aphis</taxon>
    </lineage>
</organism>
<proteinExistence type="predicted"/>
<sequence>MSTSYSEDNLISINVPKRRRRSQQVPPLPEKFYLGKIPIGKAKYADLTKLCNDGIIPQKYHAEYFEMMTNENVRDCLNETDEED</sequence>
<evidence type="ECO:0000313" key="3">
    <source>
        <dbReference type="Proteomes" id="UP000478052"/>
    </source>
</evidence>
<gene>
    <name evidence="2" type="ORF">FWK35_00027571</name>
</gene>
<protein>
    <submittedName>
        <fullName evidence="2">Uncharacterized protein</fullName>
    </submittedName>
</protein>
<evidence type="ECO:0000256" key="1">
    <source>
        <dbReference type="SAM" id="MobiDB-lite"/>
    </source>
</evidence>
<dbReference type="Proteomes" id="UP000478052">
    <property type="component" value="Unassembled WGS sequence"/>
</dbReference>
<evidence type="ECO:0000313" key="2">
    <source>
        <dbReference type="EMBL" id="KAF0725082.1"/>
    </source>
</evidence>
<keyword evidence="3" id="KW-1185">Reference proteome</keyword>
<feature type="region of interest" description="Disordered" evidence="1">
    <location>
        <begin position="1"/>
        <end position="27"/>
    </location>
</feature>
<dbReference type="EMBL" id="VUJU01008844">
    <property type="protein sequence ID" value="KAF0725082.1"/>
    <property type="molecule type" value="Genomic_DNA"/>
</dbReference>
<accession>A0A6G0WCR6</accession>
<reference evidence="2 3" key="1">
    <citation type="submission" date="2019-08" db="EMBL/GenBank/DDBJ databases">
        <title>Whole genome of Aphis craccivora.</title>
        <authorList>
            <person name="Voronova N.V."/>
            <person name="Shulinski R.S."/>
            <person name="Bandarenka Y.V."/>
            <person name="Zhorov D.G."/>
            <person name="Warner D."/>
        </authorList>
    </citation>
    <scope>NUCLEOTIDE SEQUENCE [LARGE SCALE GENOMIC DNA]</scope>
    <source>
        <strain evidence="2">180601</strain>
        <tissue evidence="2">Whole Body</tissue>
    </source>
</reference>